<reference evidence="2 3" key="1">
    <citation type="journal article" date="2016" name="Nat. Commun.">
        <title>Thousands of microbial genomes shed light on interconnected biogeochemical processes in an aquifer system.</title>
        <authorList>
            <person name="Anantharaman K."/>
            <person name="Brown C.T."/>
            <person name="Hug L.A."/>
            <person name="Sharon I."/>
            <person name="Castelle C.J."/>
            <person name="Probst A.J."/>
            <person name="Thomas B.C."/>
            <person name="Singh A."/>
            <person name="Wilkins M.J."/>
            <person name="Karaoz U."/>
            <person name="Brodie E.L."/>
            <person name="Williams K.H."/>
            <person name="Hubbard S.S."/>
            <person name="Banfield J.F."/>
        </authorList>
    </citation>
    <scope>NUCLEOTIDE SEQUENCE [LARGE SCALE GENOMIC DNA]</scope>
</reference>
<feature type="domain" description="Cupin type-2" evidence="1">
    <location>
        <begin position="31"/>
        <end position="100"/>
    </location>
</feature>
<evidence type="ECO:0000313" key="2">
    <source>
        <dbReference type="EMBL" id="OHA28775.1"/>
    </source>
</evidence>
<evidence type="ECO:0000259" key="1">
    <source>
        <dbReference type="Pfam" id="PF07883"/>
    </source>
</evidence>
<dbReference type="InterPro" id="IPR014710">
    <property type="entry name" value="RmlC-like_jellyroll"/>
</dbReference>
<dbReference type="InterPro" id="IPR052538">
    <property type="entry name" value="Flavonoid_dioxygenase-like"/>
</dbReference>
<evidence type="ECO:0000313" key="3">
    <source>
        <dbReference type="Proteomes" id="UP000178089"/>
    </source>
</evidence>
<dbReference type="PANTHER" id="PTHR43346:SF1">
    <property type="entry name" value="QUERCETIN 2,3-DIOXYGENASE-RELATED"/>
    <property type="match status" value="1"/>
</dbReference>
<organism evidence="2 3">
    <name type="scientific">Candidatus Taylorbacteria bacterium RIFCSPHIGHO2_12_FULL_45_16</name>
    <dbReference type="NCBI Taxonomy" id="1802315"/>
    <lineage>
        <taxon>Bacteria</taxon>
        <taxon>Candidatus Tayloriibacteriota</taxon>
    </lineage>
</organism>
<dbReference type="SUPFAM" id="SSF51182">
    <property type="entry name" value="RmlC-like cupins"/>
    <property type="match status" value="1"/>
</dbReference>
<dbReference type="Gene3D" id="2.60.120.10">
    <property type="entry name" value="Jelly Rolls"/>
    <property type="match status" value="1"/>
</dbReference>
<dbReference type="Proteomes" id="UP000178089">
    <property type="component" value="Unassembled WGS sequence"/>
</dbReference>
<dbReference type="InterPro" id="IPR013096">
    <property type="entry name" value="Cupin_2"/>
</dbReference>
<dbReference type="CDD" id="cd02223">
    <property type="entry name" value="cupin_Bh2720-like"/>
    <property type="match status" value="1"/>
</dbReference>
<comment type="caution">
    <text evidence="2">The sequence shown here is derived from an EMBL/GenBank/DDBJ whole genome shotgun (WGS) entry which is preliminary data.</text>
</comment>
<dbReference type="PANTHER" id="PTHR43346">
    <property type="entry name" value="LIGAND BINDING DOMAIN PROTEIN, PUTATIVE (AFU_ORTHOLOGUE AFUA_6G14370)-RELATED"/>
    <property type="match status" value="1"/>
</dbReference>
<proteinExistence type="predicted"/>
<dbReference type="Pfam" id="PF07883">
    <property type="entry name" value="Cupin_2"/>
    <property type="match status" value="1"/>
</dbReference>
<dbReference type="EMBL" id="MHRT01000007">
    <property type="protein sequence ID" value="OHA28775.1"/>
    <property type="molecule type" value="Genomic_DNA"/>
</dbReference>
<protein>
    <submittedName>
        <fullName evidence="2">Cupin</fullName>
    </submittedName>
</protein>
<gene>
    <name evidence="2" type="ORF">A3F51_02210</name>
</gene>
<accession>A0A1G2MXX0</accession>
<dbReference type="STRING" id="1802315.A3F51_02210"/>
<dbReference type="AlphaFoldDB" id="A0A1G2MXX0"/>
<name>A0A1G2MXX0_9BACT</name>
<sequence>MPYFSNIELATLANENFRTVIYTAEHSQIVLMSLQPGEEIGVETHAKNDQFFRFEQGTGKAVIAGHEYAIENGTAILVPAGMEHNIINTGQEKLKMYTIYAPAHHIDKRVHVTKVDAEKDAEDEAFES</sequence>
<dbReference type="InterPro" id="IPR011051">
    <property type="entry name" value="RmlC_Cupin_sf"/>
</dbReference>